<dbReference type="Gene3D" id="1.20.120.520">
    <property type="entry name" value="nmb1532 protein domain like"/>
    <property type="match status" value="1"/>
</dbReference>
<sequence>MRTQNSRNARLETFGNQLISVHIWLREQLAELRDDVDAYLAGEGTRPQDLQTHCLTFCSALTRHHTGEDTSAFPALAKQFPELRPILDELGRDHEIVTDSMHKLQALLNTLAEDAPAPTPAEAQRIRGELNGLAALIETHFVYEEKRIVEALNSLRAEEWQATPPAFLLTSPPPAAPQ</sequence>
<reference evidence="2 3" key="1">
    <citation type="submission" date="2020-07" db="EMBL/GenBank/DDBJ databases">
        <title>Genomic Encyclopedia of Type Strains, Phase IV (KMG-IV): sequencing the most valuable type-strain genomes for metagenomic binning, comparative biology and taxonomic classification.</title>
        <authorList>
            <person name="Goeker M."/>
        </authorList>
    </citation>
    <scope>NUCLEOTIDE SEQUENCE [LARGE SCALE GENOMIC DNA]</scope>
    <source>
        <strain evidence="2 3">DSM 45533</strain>
    </source>
</reference>
<dbReference type="AlphaFoldDB" id="A0A7W0CLL8"/>
<dbReference type="PANTHER" id="PTHR38048:SF2">
    <property type="entry name" value="HEMERYTHRIN-LIKE DOMAIN-CONTAINING PROTEIN"/>
    <property type="match status" value="1"/>
</dbReference>
<keyword evidence="3" id="KW-1185">Reference proteome</keyword>
<dbReference type="CDD" id="cd12108">
    <property type="entry name" value="Hr-like"/>
    <property type="match status" value="1"/>
</dbReference>
<evidence type="ECO:0000259" key="1">
    <source>
        <dbReference type="Pfam" id="PF01814"/>
    </source>
</evidence>
<evidence type="ECO:0000313" key="3">
    <source>
        <dbReference type="Proteomes" id="UP000530928"/>
    </source>
</evidence>
<dbReference type="EMBL" id="JACDUR010000004">
    <property type="protein sequence ID" value="MBA2893294.1"/>
    <property type="molecule type" value="Genomic_DNA"/>
</dbReference>
<feature type="domain" description="Hemerythrin-like" evidence="1">
    <location>
        <begin position="19"/>
        <end position="151"/>
    </location>
</feature>
<dbReference type="InterPro" id="IPR012312">
    <property type="entry name" value="Hemerythrin-like"/>
</dbReference>
<dbReference type="Pfam" id="PF01814">
    <property type="entry name" value="Hemerythrin"/>
    <property type="match status" value="1"/>
</dbReference>
<organism evidence="2 3">
    <name type="scientific">Nonomuraea soli</name>
    <dbReference type="NCBI Taxonomy" id="1032476"/>
    <lineage>
        <taxon>Bacteria</taxon>
        <taxon>Bacillati</taxon>
        <taxon>Actinomycetota</taxon>
        <taxon>Actinomycetes</taxon>
        <taxon>Streptosporangiales</taxon>
        <taxon>Streptosporangiaceae</taxon>
        <taxon>Nonomuraea</taxon>
    </lineage>
</organism>
<accession>A0A7W0CLL8</accession>
<gene>
    <name evidence="2" type="ORF">HNR30_004648</name>
</gene>
<dbReference type="RefSeq" id="WP_181612005.1">
    <property type="nucleotide sequence ID" value="NZ_BAABAM010000003.1"/>
</dbReference>
<protein>
    <submittedName>
        <fullName evidence="2">Hemerythrin-like domain-containing protein</fullName>
    </submittedName>
</protein>
<dbReference type="PANTHER" id="PTHR38048">
    <property type="entry name" value="EXPRESSED PROTEIN"/>
    <property type="match status" value="1"/>
</dbReference>
<comment type="caution">
    <text evidence="2">The sequence shown here is derived from an EMBL/GenBank/DDBJ whole genome shotgun (WGS) entry which is preliminary data.</text>
</comment>
<dbReference type="InterPro" id="IPR053206">
    <property type="entry name" value="Dimeric_xanthone_biosynth"/>
</dbReference>
<proteinExistence type="predicted"/>
<name>A0A7W0CLL8_9ACTN</name>
<dbReference type="Proteomes" id="UP000530928">
    <property type="component" value="Unassembled WGS sequence"/>
</dbReference>
<evidence type="ECO:0000313" key="2">
    <source>
        <dbReference type="EMBL" id="MBA2893294.1"/>
    </source>
</evidence>